<dbReference type="STRING" id="1802207.A3D44_02460"/>
<evidence type="ECO:0000313" key="2">
    <source>
        <dbReference type="Proteomes" id="UP000178820"/>
    </source>
</evidence>
<reference evidence="1 2" key="1">
    <citation type="journal article" date="2016" name="Nat. Commun.">
        <title>Thousands of microbial genomes shed light on interconnected biogeochemical processes in an aquifer system.</title>
        <authorList>
            <person name="Anantharaman K."/>
            <person name="Brown C.T."/>
            <person name="Hug L.A."/>
            <person name="Sharon I."/>
            <person name="Castelle C.J."/>
            <person name="Probst A.J."/>
            <person name="Thomas B.C."/>
            <person name="Singh A."/>
            <person name="Wilkins M.J."/>
            <person name="Karaoz U."/>
            <person name="Brodie E.L."/>
            <person name="Williams K.H."/>
            <person name="Hubbard S.S."/>
            <person name="Banfield J.F."/>
        </authorList>
    </citation>
    <scope>NUCLEOTIDE SEQUENCE [LARGE SCALE GENOMIC DNA]</scope>
</reference>
<proteinExistence type="predicted"/>
<name>A0A1G2HZ90_9BACT</name>
<protein>
    <submittedName>
        <fullName evidence="1">Uncharacterized protein</fullName>
    </submittedName>
</protein>
<sequence length="92" mass="11010">MYIYVNDFACWYSKSNPVLFMEIYMTDQLEEVLKQCVSLQTILELETKPDQNGFFFVVYCLYVSHTQTYVTITKNGHRRSIPRTELRQIIKK</sequence>
<gene>
    <name evidence="1" type="ORF">A3D44_02460</name>
</gene>
<dbReference type="Proteomes" id="UP000178820">
    <property type="component" value="Unassembled WGS sequence"/>
</dbReference>
<evidence type="ECO:0000313" key="1">
    <source>
        <dbReference type="EMBL" id="OGZ67876.1"/>
    </source>
</evidence>
<comment type="caution">
    <text evidence="1">The sequence shown here is derived from an EMBL/GenBank/DDBJ whole genome shotgun (WGS) entry which is preliminary data.</text>
</comment>
<organism evidence="1 2">
    <name type="scientific">Candidatus Staskawiczbacteria bacterium RIFCSPHIGHO2_02_FULL_42_22</name>
    <dbReference type="NCBI Taxonomy" id="1802207"/>
    <lineage>
        <taxon>Bacteria</taxon>
        <taxon>Candidatus Staskawicziibacteriota</taxon>
    </lineage>
</organism>
<accession>A0A1G2HZ90</accession>
<dbReference type="EMBL" id="MHOT01000028">
    <property type="protein sequence ID" value="OGZ67876.1"/>
    <property type="molecule type" value="Genomic_DNA"/>
</dbReference>
<dbReference type="AlphaFoldDB" id="A0A1G2HZ90"/>